<dbReference type="Proteomes" id="UP001501153">
    <property type="component" value="Unassembled WGS sequence"/>
</dbReference>
<evidence type="ECO:0000313" key="2">
    <source>
        <dbReference type="Proteomes" id="UP001501153"/>
    </source>
</evidence>
<dbReference type="RefSeq" id="WP_345237720.1">
    <property type="nucleotide sequence ID" value="NZ_BAABGZ010000076.1"/>
</dbReference>
<comment type="caution">
    <text evidence="1">The sequence shown here is derived from an EMBL/GenBank/DDBJ whole genome shotgun (WGS) entry which is preliminary data.</text>
</comment>
<proteinExistence type="predicted"/>
<evidence type="ECO:0000313" key="1">
    <source>
        <dbReference type="EMBL" id="GAA4366736.1"/>
    </source>
</evidence>
<sequence length="113" mass="12688">MAHQGKILKRLIDKLDLKQVEAANLLNLSRSGLNGLFDKETLAEKHISKAVEKLGVSREIFFPNEPDLSSKSAADVACWQQLAEARLEIIDLQRQIIRMTQPNINAPKKKEAV</sequence>
<keyword evidence="2" id="KW-1185">Reference proteome</keyword>
<gene>
    <name evidence="1" type="ORF">GCM10023185_38110</name>
</gene>
<evidence type="ECO:0008006" key="3">
    <source>
        <dbReference type="Google" id="ProtNLM"/>
    </source>
</evidence>
<protein>
    <recommendedName>
        <fullName evidence="3">XRE family transcriptional regulator</fullName>
    </recommendedName>
</protein>
<organism evidence="1 2">
    <name type="scientific">Hymenobacter saemangeumensis</name>
    <dbReference type="NCBI Taxonomy" id="1084522"/>
    <lineage>
        <taxon>Bacteria</taxon>
        <taxon>Pseudomonadati</taxon>
        <taxon>Bacteroidota</taxon>
        <taxon>Cytophagia</taxon>
        <taxon>Cytophagales</taxon>
        <taxon>Hymenobacteraceae</taxon>
        <taxon>Hymenobacter</taxon>
    </lineage>
</organism>
<dbReference type="InterPro" id="IPR010982">
    <property type="entry name" value="Lambda_DNA-bd_dom_sf"/>
</dbReference>
<accession>A0ABP8IQX2</accession>
<name>A0ABP8IQX2_9BACT</name>
<reference evidence="2" key="1">
    <citation type="journal article" date="2019" name="Int. J. Syst. Evol. Microbiol.">
        <title>The Global Catalogue of Microorganisms (GCM) 10K type strain sequencing project: providing services to taxonomists for standard genome sequencing and annotation.</title>
        <authorList>
            <consortium name="The Broad Institute Genomics Platform"/>
            <consortium name="The Broad Institute Genome Sequencing Center for Infectious Disease"/>
            <person name="Wu L."/>
            <person name="Ma J."/>
        </authorList>
    </citation>
    <scope>NUCLEOTIDE SEQUENCE [LARGE SCALE GENOMIC DNA]</scope>
    <source>
        <strain evidence="2">JCM 17923</strain>
    </source>
</reference>
<dbReference type="SUPFAM" id="SSF47413">
    <property type="entry name" value="lambda repressor-like DNA-binding domains"/>
    <property type="match status" value="1"/>
</dbReference>
<dbReference type="EMBL" id="BAABGZ010000076">
    <property type="protein sequence ID" value="GAA4366736.1"/>
    <property type="molecule type" value="Genomic_DNA"/>
</dbReference>